<feature type="region of interest" description="Disordered" evidence="4">
    <location>
        <begin position="432"/>
        <end position="471"/>
    </location>
</feature>
<dbReference type="GO" id="GO:0005634">
    <property type="term" value="C:nucleus"/>
    <property type="evidence" value="ECO:0007669"/>
    <property type="project" value="TreeGrafter"/>
</dbReference>
<feature type="compositionally biased region" description="Acidic residues" evidence="4">
    <location>
        <begin position="439"/>
        <end position="453"/>
    </location>
</feature>
<keyword evidence="6" id="KW-1185">Reference proteome</keyword>
<evidence type="ECO:0000256" key="1">
    <source>
        <dbReference type="ARBA" id="ARBA00023015"/>
    </source>
</evidence>
<dbReference type="PANTHER" id="PTHR16088:SF3">
    <property type="entry name" value="GON-4-LIKE PROTEIN"/>
    <property type="match status" value="1"/>
</dbReference>
<keyword evidence="1" id="KW-0805">Transcription regulation</keyword>
<evidence type="ECO:0000313" key="5">
    <source>
        <dbReference type="Ensembl" id="ENSHBUP00000029143.1"/>
    </source>
</evidence>
<dbReference type="AlphaFoldDB" id="A0A3Q2WR62"/>
<name>A0A3Q2WR62_HAPBU</name>
<proteinExistence type="predicted"/>
<feature type="compositionally biased region" description="Acidic residues" evidence="4">
    <location>
        <begin position="221"/>
        <end position="239"/>
    </location>
</feature>
<dbReference type="GO" id="GO:0003712">
    <property type="term" value="F:transcription coregulator activity"/>
    <property type="evidence" value="ECO:0007669"/>
    <property type="project" value="TreeGrafter"/>
</dbReference>
<dbReference type="GO" id="GO:0006355">
    <property type="term" value="P:regulation of DNA-templated transcription"/>
    <property type="evidence" value="ECO:0007669"/>
    <property type="project" value="TreeGrafter"/>
</dbReference>
<keyword evidence="2" id="KW-0804">Transcription</keyword>
<evidence type="ECO:0000256" key="4">
    <source>
        <dbReference type="SAM" id="MobiDB-lite"/>
    </source>
</evidence>
<dbReference type="Proteomes" id="UP000264840">
    <property type="component" value="Unplaced"/>
</dbReference>
<dbReference type="GeneTree" id="ENSGT00940000164105"/>
<dbReference type="PANTHER" id="PTHR16088">
    <property type="entry name" value="YY1 ASSOCIATED PROTEIN-RELATED"/>
    <property type="match status" value="1"/>
</dbReference>
<evidence type="ECO:0000256" key="2">
    <source>
        <dbReference type="ARBA" id="ARBA00023163"/>
    </source>
</evidence>
<keyword evidence="3" id="KW-0539">Nucleus</keyword>
<reference evidence="5" key="2">
    <citation type="submission" date="2025-09" db="UniProtKB">
        <authorList>
            <consortium name="Ensembl"/>
        </authorList>
    </citation>
    <scope>IDENTIFICATION</scope>
</reference>
<feature type="compositionally biased region" description="Basic residues" evidence="4">
    <location>
        <begin position="95"/>
        <end position="106"/>
    </location>
</feature>
<dbReference type="InterPro" id="IPR052435">
    <property type="entry name" value="YY1-Transcr_Regul"/>
</dbReference>
<evidence type="ECO:0000313" key="6">
    <source>
        <dbReference type="Proteomes" id="UP000264840"/>
    </source>
</evidence>
<feature type="region of interest" description="Disordered" evidence="4">
    <location>
        <begin position="221"/>
        <end position="240"/>
    </location>
</feature>
<protein>
    <submittedName>
        <fullName evidence="5">Uncharacterized protein</fullName>
    </submittedName>
</protein>
<accession>A0A3Q2WR62</accession>
<feature type="compositionally biased region" description="Acidic residues" evidence="4">
    <location>
        <begin position="109"/>
        <end position="128"/>
    </location>
</feature>
<sequence length="750" mass="85235">MNSGRKCLKLSLSGPAPAVTATTLLQFASHDALLQEKEEEQQRYQLAEEDTTDSRLVITMGNAHTCTYAGGFVRTRVSDGPISPSEDSQEEMKAAKKKAGRRRKRKLAEEEEPRDGASESEEEAGVEVEIDRQLDQSLETKSKQHNLTTVNVKNIIHEVITNEHVVAMMKAAINETEAVPPFEPKMTRSKLKEVVEKGVVISATCVCLQAPQFVDIPLAEEDSSDDEYHPEEEEEDETAEDVRLQASAACCDVDDDWLLICHWLCVCVDVPGDRSRLVRARSVSMGPPPPPKVPLPKPVTDRTFLEKLHAVEEELAVCMEPYQSEDEAGLMASRTRSKRPLRDVPLGRLEAELQAPDITPDMYDSSSTHEDREWTDWLRGLMSSDMDNEEECDDEDDPEYNFLADIDEPDVEDYRDDKAVRITSKYTNTHLKEDLAGQEVDDEGHEEEEEPQEEAQTFHTHTPEEQQDRCVTNTRTQSGIHILWGHLIDMLSLATNPDHQKLNHVQLLTQVYLLTSLVPRLHSEAETCRQFLVTHLDRAELIGLLALPGFCSVFRASNLQVALQLLDELLRCFPVMPAELAWLFATRPVFMYPELLPCASLDPALYCPRRTAAFTPAEDCLLVLGLRNMEGSCDPPKLVSQFLLRKSLVQVRRRILQCCRPGFPDNVVKVTQTYIHIHGASQFMGCILPSTWPFESENYVCFLIRFFWFVKYLRIRIRIRKGLLPDVEQVYNIRKLLRCFSATYSHKNKN</sequence>
<evidence type="ECO:0000256" key="3">
    <source>
        <dbReference type="ARBA" id="ARBA00023242"/>
    </source>
</evidence>
<reference evidence="5" key="1">
    <citation type="submission" date="2025-08" db="UniProtKB">
        <authorList>
            <consortium name="Ensembl"/>
        </authorList>
    </citation>
    <scope>IDENTIFICATION</scope>
</reference>
<feature type="region of interest" description="Disordered" evidence="4">
    <location>
        <begin position="77"/>
        <end position="129"/>
    </location>
</feature>
<dbReference type="Ensembl" id="ENSHBUT00000018964.1">
    <property type="protein sequence ID" value="ENSHBUP00000029143.1"/>
    <property type="gene ID" value="ENSHBUG00000013485.1"/>
</dbReference>
<organism evidence="5 6">
    <name type="scientific">Haplochromis burtoni</name>
    <name type="common">Burton's mouthbrooder</name>
    <name type="synonym">Chromis burtoni</name>
    <dbReference type="NCBI Taxonomy" id="8153"/>
    <lineage>
        <taxon>Eukaryota</taxon>
        <taxon>Metazoa</taxon>
        <taxon>Chordata</taxon>
        <taxon>Craniata</taxon>
        <taxon>Vertebrata</taxon>
        <taxon>Euteleostomi</taxon>
        <taxon>Actinopterygii</taxon>
        <taxon>Neopterygii</taxon>
        <taxon>Teleostei</taxon>
        <taxon>Neoteleostei</taxon>
        <taxon>Acanthomorphata</taxon>
        <taxon>Ovalentaria</taxon>
        <taxon>Cichlomorphae</taxon>
        <taxon>Cichliformes</taxon>
        <taxon>Cichlidae</taxon>
        <taxon>African cichlids</taxon>
        <taxon>Pseudocrenilabrinae</taxon>
        <taxon>Haplochromini</taxon>
        <taxon>Haplochromis</taxon>
    </lineage>
</organism>